<evidence type="ECO:0000313" key="9">
    <source>
        <dbReference type="Proteomes" id="UP000194236"/>
    </source>
</evidence>
<dbReference type="Gene3D" id="3.40.50.12780">
    <property type="entry name" value="N-terminal domain of ligase-like"/>
    <property type="match status" value="1"/>
</dbReference>
<dbReference type="AlphaFoldDB" id="A0A1Y3BS68"/>
<dbReference type="GO" id="GO:0005886">
    <property type="term" value="C:plasma membrane"/>
    <property type="evidence" value="ECO:0007669"/>
    <property type="project" value="TreeGrafter"/>
</dbReference>
<evidence type="ECO:0000256" key="3">
    <source>
        <dbReference type="ARBA" id="ARBA00022741"/>
    </source>
</evidence>
<name>A0A1Y3BS68_EURMA</name>
<evidence type="ECO:0000313" key="8">
    <source>
        <dbReference type="EMBL" id="OTF83859.1"/>
    </source>
</evidence>
<evidence type="ECO:0000259" key="7">
    <source>
        <dbReference type="Pfam" id="PF00501"/>
    </source>
</evidence>
<comment type="similarity">
    <text evidence="1">Belongs to the ATP-dependent AMP-binding enzyme family.</text>
</comment>
<comment type="caution">
    <text evidence="8">The sequence shown here is derived from an EMBL/GenBank/DDBJ whole genome shotgun (WGS) entry which is preliminary data.</text>
</comment>
<keyword evidence="2 8" id="KW-0436">Ligase</keyword>
<dbReference type="GO" id="GO:0030182">
    <property type="term" value="P:neuron differentiation"/>
    <property type="evidence" value="ECO:0007669"/>
    <property type="project" value="TreeGrafter"/>
</dbReference>
<reference evidence="8 9" key="1">
    <citation type="submission" date="2017-03" db="EMBL/GenBank/DDBJ databases">
        <title>Genome Survey of Euroglyphus maynei.</title>
        <authorList>
            <person name="Arlian L.G."/>
            <person name="Morgan M.S."/>
            <person name="Rider S.D."/>
        </authorList>
    </citation>
    <scope>NUCLEOTIDE SEQUENCE [LARGE SCALE GENOMIC DNA]</scope>
    <source>
        <strain evidence="8">Arlian Lab</strain>
        <tissue evidence="8">Whole body</tissue>
    </source>
</reference>
<dbReference type="SUPFAM" id="SSF56801">
    <property type="entry name" value="Acetyl-CoA synthetase-like"/>
    <property type="match status" value="1"/>
</dbReference>
<dbReference type="GO" id="GO:0005524">
    <property type="term" value="F:ATP binding"/>
    <property type="evidence" value="ECO:0007669"/>
    <property type="project" value="UniProtKB-KW"/>
</dbReference>
<accession>A0A1Y3BS68</accession>
<evidence type="ECO:0000256" key="1">
    <source>
        <dbReference type="ARBA" id="ARBA00006432"/>
    </source>
</evidence>
<dbReference type="GO" id="GO:0035336">
    <property type="term" value="P:long-chain fatty-acyl-CoA metabolic process"/>
    <property type="evidence" value="ECO:0007669"/>
    <property type="project" value="TreeGrafter"/>
</dbReference>
<protein>
    <recommendedName>
        <fullName evidence="6">long-chain-fatty-acid--CoA ligase</fullName>
        <ecNumber evidence="6">6.2.1.3</ecNumber>
    </recommendedName>
</protein>
<keyword evidence="4" id="KW-0443">Lipid metabolism</keyword>
<dbReference type="Proteomes" id="UP000194236">
    <property type="component" value="Unassembled WGS sequence"/>
</dbReference>
<dbReference type="EC" id="6.2.1.3" evidence="6"/>
<dbReference type="EMBL" id="MUJZ01001799">
    <property type="protein sequence ID" value="OTF83859.1"/>
    <property type="molecule type" value="Genomic_DNA"/>
</dbReference>
<dbReference type="Pfam" id="PF00501">
    <property type="entry name" value="AMP-binding"/>
    <property type="match status" value="1"/>
</dbReference>
<dbReference type="InterPro" id="IPR000873">
    <property type="entry name" value="AMP-dep_synth/lig_dom"/>
</dbReference>
<keyword evidence="3" id="KW-0547">Nucleotide-binding</keyword>
<gene>
    <name evidence="8" type="ORF">BLA29_001490</name>
</gene>
<dbReference type="GO" id="GO:0090433">
    <property type="term" value="F:palmitoyl-CoA ligase activity"/>
    <property type="evidence" value="ECO:0007669"/>
    <property type="project" value="TreeGrafter"/>
</dbReference>
<dbReference type="GO" id="GO:0005783">
    <property type="term" value="C:endoplasmic reticulum"/>
    <property type="evidence" value="ECO:0007669"/>
    <property type="project" value="TreeGrafter"/>
</dbReference>
<keyword evidence="5" id="KW-0067">ATP-binding</keyword>
<keyword evidence="9" id="KW-1185">Reference proteome</keyword>
<dbReference type="PANTHER" id="PTHR43272">
    <property type="entry name" value="LONG-CHAIN-FATTY-ACID--COA LIGASE"/>
    <property type="match status" value="1"/>
</dbReference>
<evidence type="ECO:0000256" key="5">
    <source>
        <dbReference type="ARBA" id="ARBA00022840"/>
    </source>
</evidence>
<sequence>MTIFIMVVQLYTVITWPIYFIVQQPWKAKRLNDRMRMKIFKESNDPKMTPIFERNDPEILDHEFFNYESTTKIFQSLTDQYDRDRNCLGYRQVLSEESIMNAEGQERRMDGRKLKRYHLSDYKWLTFGQVQTTTRNIAKGLMANNITEGDRIMIFAETRIEWMLSFLAIPQTGAVLVTAFSNLGMDGLLYSIEQTEVDTVIVSFECIQILQEVLANSTMHKVKRIIFMDGFKKPDFKFSSNIQVFSLNYIERLGQQCIDEGRDKPLHQGSWDRLMIIMYTSGTNGDPKAALITEKQLLTSIKAMYCRVRSLVSETEKLIYVAYLPSAHILELTLELLFLMGGVRLGYASPFTLTDSAPGLGMGEKSDLKLLKPNIMTAVPLVLERILREINEKLKARTPVSQQVFRFLTNYKAKWTRLGYKCNIVTKLMCPRVREQFGDNLMFMICGGATLNTQTQATIKAALDVILIQGYGCTETTSSPICMDFETLDYGNCGSILASSYFRLQDWDDGGYSIRDHPNPRGELLIGGELVTLGYFKNPQLTKEMYYTDENGIRWYRTGDIAELLPNGFVKIIDRRKDLIKLQNGEYISLGKVEAALKMSALVDNAFVYGDAYATELVALISPNLKALDELAGQLNKNNMTIEEKCIDKQIQSIYLQSIIDVCKQSSLSKKEIPKRIRIVPDIWSPDNDILTASMKLKRQNVMKKYGQELSELCNGRLINGK</sequence>
<proteinExistence type="inferred from homology"/>
<evidence type="ECO:0000256" key="4">
    <source>
        <dbReference type="ARBA" id="ARBA00022832"/>
    </source>
</evidence>
<dbReference type="OrthoDB" id="1700726at2759"/>
<feature type="domain" description="AMP-dependent synthetase/ligase" evidence="7">
    <location>
        <begin position="117"/>
        <end position="536"/>
    </location>
</feature>
<dbReference type="GO" id="GO:0005811">
    <property type="term" value="C:lipid droplet"/>
    <property type="evidence" value="ECO:0007669"/>
    <property type="project" value="TreeGrafter"/>
</dbReference>
<keyword evidence="4" id="KW-0276">Fatty acid metabolism</keyword>
<dbReference type="InterPro" id="IPR042099">
    <property type="entry name" value="ANL_N_sf"/>
</dbReference>
<evidence type="ECO:0000256" key="2">
    <source>
        <dbReference type="ARBA" id="ARBA00022598"/>
    </source>
</evidence>
<dbReference type="PANTHER" id="PTHR43272:SF83">
    <property type="entry name" value="ACYL-COA SYNTHETASE LONG-CHAIN, ISOFORM J"/>
    <property type="match status" value="1"/>
</dbReference>
<organism evidence="8 9">
    <name type="scientific">Euroglyphus maynei</name>
    <name type="common">Mayne's house dust mite</name>
    <dbReference type="NCBI Taxonomy" id="6958"/>
    <lineage>
        <taxon>Eukaryota</taxon>
        <taxon>Metazoa</taxon>
        <taxon>Ecdysozoa</taxon>
        <taxon>Arthropoda</taxon>
        <taxon>Chelicerata</taxon>
        <taxon>Arachnida</taxon>
        <taxon>Acari</taxon>
        <taxon>Acariformes</taxon>
        <taxon>Sarcoptiformes</taxon>
        <taxon>Astigmata</taxon>
        <taxon>Psoroptidia</taxon>
        <taxon>Analgoidea</taxon>
        <taxon>Pyroglyphidae</taxon>
        <taxon>Pyroglyphinae</taxon>
        <taxon>Euroglyphus</taxon>
    </lineage>
</organism>
<evidence type="ECO:0000256" key="6">
    <source>
        <dbReference type="ARBA" id="ARBA00026121"/>
    </source>
</evidence>